<dbReference type="Pfam" id="PF04956">
    <property type="entry name" value="TrbC"/>
    <property type="match status" value="1"/>
</dbReference>
<dbReference type="EMBL" id="CP001563">
    <property type="protein sequence ID" value="ACS52136.1"/>
    <property type="molecule type" value="Genomic_DNA"/>
</dbReference>
<dbReference type="HOGENOM" id="CLU_158657_0_0_5"/>
<evidence type="ECO:0000256" key="1">
    <source>
        <dbReference type="ARBA" id="ARBA00004141"/>
    </source>
</evidence>
<dbReference type="GO" id="GO:0016020">
    <property type="term" value="C:membrane"/>
    <property type="evidence" value="ECO:0007669"/>
    <property type="project" value="UniProtKB-SubCell"/>
</dbReference>
<accession>C6AF10</accession>
<keyword evidence="4" id="KW-1185">Reference proteome</keyword>
<geneLocation type="plasmid" evidence="3 4">
    <name>pBGR3</name>
</geneLocation>
<keyword evidence="2" id="KW-0472">Membrane</keyword>
<proteinExistence type="predicted"/>
<name>C6AF10_BARGA</name>
<evidence type="ECO:0000256" key="2">
    <source>
        <dbReference type="SAM" id="Phobius"/>
    </source>
</evidence>
<sequence length="116" mass="12447">MENMNNSFSCEHILPKTTLPNTQKKWLTAALMLFIAFIALSEPAFAAGGFGKIESALQKIIEALTGNIARSIATIAIAGIGIAWIAGYVEMRKAFFVCIGIGIIFGAPQIASMFYS</sequence>
<keyword evidence="2" id="KW-1133">Transmembrane helix</keyword>
<feature type="transmembrane region" description="Helical" evidence="2">
    <location>
        <begin position="68"/>
        <end position="88"/>
    </location>
</feature>
<evidence type="ECO:0000313" key="3">
    <source>
        <dbReference type="EMBL" id="ACS52136.1"/>
    </source>
</evidence>
<evidence type="ECO:0000313" key="4">
    <source>
        <dbReference type="Proteomes" id="UP000001489"/>
    </source>
</evidence>
<comment type="subcellular location">
    <subcellularLocation>
        <location evidence="1">Membrane</location>
        <topology evidence="1">Multi-pass membrane protein</topology>
    </subcellularLocation>
</comment>
<gene>
    <name evidence="3" type="primary">vblB2</name>
    <name evidence="3" type="ordered locus">Bgr_p00060</name>
</gene>
<dbReference type="AlphaFoldDB" id="C6AF10"/>
<dbReference type="eggNOG" id="COG3838">
    <property type="taxonomic scope" value="Bacteria"/>
</dbReference>
<dbReference type="KEGG" id="bgr:Bgr_p00060"/>
<dbReference type="InterPro" id="IPR007039">
    <property type="entry name" value="TrbC/VirB2"/>
</dbReference>
<dbReference type="Proteomes" id="UP000001489">
    <property type="component" value="Plasmid pBGR3"/>
</dbReference>
<protein>
    <submittedName>
        <fullName evidence="3">VblB2 protein</fullName>
    </submittedName>
</protein>
<keyword evidence="3" id="KW-0614">Plasmid</keyword>
<keyword evidence="2" id="KW-0812">Transmembrane</keyword>
<reference evidence="3 4" key="1">
    <citation type="journal article" date="2009" name="PLoS Genet.">
        <title>Run-off replication of host-adaptability genes is associated with gene transfer agents in the genome of mouse-infecting Bartonella grahamii.</title>
        <authorList>
            <person name="Berglund E.C."/>
            <person name="Frank A.C."/>
            <person name="Calteau A."/>
            <person name="Vinnere Pettersson O."/>
            <person name="Granberg F."/>
            <person name="Eriksson A.-S."/>
            <person name="Naeslund K."/>
            <person name="Holmberg M."/>
            <person name="Lindroos H."/>
            <person name="Andersson S.G."/>
        </authorList>
    </citation>
    <scope>NUCLEOTIDE SEQUENCE [LARGE SCALE GENOMIC DNA]</scope>
    <source>
        <strain evidence="4">as4aup</strain>
    </source>
</reference>
<organism evidence="3 4">
    <name type="scientific">Bartonella grahamii (strain as4aup)</name>
    <dbReference type="NCBI Taxonomy" id="634504"/>
    <lineage>
        <taxon>Bacteria</taxon>
        <taxon>Pseudomonadati</taxon>
        <taxon>Pseudomonadota</taxon>
        <taxon>Alphaproteobacteria</taxon>
        <taxon>Hyphomicrobiales</taxon>
        <taxon>Bartonellaceae</taxon>
        <taxon>Bartonella</taxon>
    </lineage>
</organism>
<dbReference type="RefSeq" id="WP_012755107.1">
    <property type="nucleotide sequence ID" value="NC_012847.1"/>
</dbReference>
<feature type="transmembrane region" description="Helical" evidence="2">
    <location>
        <begin position="26"/>
        <end position="47"/>
    </location>
</feature>
<feature type="transmembrane region" description="Helical" evidence="2">
    <location>
        <begin position="94"/>
        <end position="115"/>
    </location>
</feature>